<protein>
    <submittedName>
        <fullName evidence="7">Adenyl-nucleotide exchange factor sse1</fullName>
    </submittedName>
</protein>
<dbReference type="PANTHER" id="PTHR45639">
    <property type="entry name" value="HSC70CB, ISOFORM G-RELATED"/>
    <property type="match status" value="1"/>
</dbReference>
<evidence type="ECO:0000256" key="6">
    <source>
        <dbReference type="SAM" id="MobiDB-lite"/>
    </source>
</evidence>
<dbReference type="PANTHER" id="PTHR45639:SF4">
    <property type="entry name" value="HSC70CB, ISOFORM G"/>
    <property type="match status" value="1"/>
</dbReference>
<dbReference type="GO" id="GO:0005829">
    <property type="term" value="C:cytosol"/>
    <property type="evidence" value="ECO:0007669"/>
    <property type="project" value="TreeGrafter"/>
</dbReference>
<dbReference type="Gene3D" id="1.20.1270.10">
    <property type="match status" value="2"/>
</dbReference>
<evidence type="ECO:0000313" key="7">
    <source>
        <dbReference type="EMBL" id="KAJ1977792.1"/>
    </source>
</evidence>
<evidence type="ECO:0000256" key="1">
    <source>
        <dbReference type="ARBA" id="ARBA00004496"/>
    </source>
</evidence>
<dbReference type="FunFam" id="3.90.640.10:FF:000004">
    <property type="entry name" value="Heat shock 70 kDa protein 4"/>
    <property type="match status" value="1"/>
</dbReference>
<evidence type="ECO:0000256" key="2">
    <source>
        <dbReference type="ARBA" id="ARBA00022490"/>
    </source>
</evidence>
<gene>
    <name evidence="7" type="primary">SSE1</name>
    <name evidence="7" type="ORF">H4R34_003444</name>
</gene>
<dbReference type="GO" id="GO:0005634">
    <property type="term" value="C:nucleus"/>
    <property type="evidence" value="ECO:0007669"/>
    <property type="project" value="TreeGrafter"/>
</dbReference>
<dbReference type="FunFam" id="1.20.1270.10:FF:000002">
    <property type="entry name" value="Heat shock 70 kDa protein 4"/>
    <property type="match status" value="1"/>
</dbReference>
<dbReference type="PROSITE" id="PS01036">
    <property type="entry name" value="HSP70_3"/>
    <property type="match status" value="1"/>
</dbReference>
<dbReference type="OrthoDB" id="434160at2759"/>
<dbReference type="Gene3D" id="3.90.640.10">
    <property type="entry name" value="Actin, Chain A, domain 4"/>
    <property type="match status" value="1"/>
</dbReference>
<comment type="caution">
    <text evidence="7">The sequence shown here is derived from an EMBL/GenBank/DDBJ whole genome shotgun (WGS) entry which is preliminary data.</text>
</comment>
<reference evidence="7" key="1">
    <citation type="submission" date="2022-07" db="EMBL/GenBank/DDBJ databases">
        <title>Phylogenomic reconstructions and comparative analyses of Kickxellomycotina fungi.</title>
        <authorList>
            <person name="Reynolds N.K."/>
            <person name="Stajich J.E."/>
            <person name="Barry K."/>
            <person name="Grigoriev I.V."/>
            <person name="Crous P."/>
            <person name="Smith M.E."/>
        </authorList>
    </citation>
    <scope>NUCLEOTIDE SEQUENCE</scope>
    <source>
        <strain evidence="7">RSA 567</strain>
    </source>
</reference>
<dbReference type="SUPFAM" id="SSF100920">
    <property type="entry name" value="Heat shock protein 70kD (HSP70), peptide-binding domain"/>
    <property type="match status" value="1"/>
</dbReference>
<dbReference type="FunFam" id="2.60.34.10:FF:000011">
    <property type="entry name" value="Heat shock protein hsp88"/>
    <property type="match status" value="1"/>
</dbReference>
<proteinExistence type="predicted"/>
<dbReference type="InterPro" id="IPR029047">
    <property type="entry name" value="HSP70_peptide-bd_sf"/>
</dbReference>
<dbReference type="GO" id="GO:0140662">
    <property type="term" value="F:ATP-dependent protein folding chaperone"/>
    <property type="evidence" value="ECO:0007669"/>
    <property type="project" value="InterPro"/>
</dbReference>
<feature type="compositionally biased region" description="Basic and acidic residues" evidence="6">
    <location>
        <begin position="785"/>
        <end position="800"/>
    </location>
</feature>
<sequence>MSVVGIDLGNLQSYIAVARNRGIDIITNEVSNRATPALVSFGPKQRFLGESAKTQEVFNWKNTVSSLKRLIGRSFQDKDIQDIESRFITAPLCDVNGEVGARVQYLETEHTFSATQLVAMYLSKLRDSAATELKMPVADVVLSIPGWYTDSQRRSILNASEIAGLRCLRLMTDSAASALAYGLTKTDLPEDKPRHVAFVDMGHSTFSVAIVAYRKGQLTIKSTAYDRHLGGRYFDEALCTHFAKAFDEKYKIDIPSSKKAMLRLRVGCEKLKKILSANPQAMINVENIMEDVDASAMMKREEFEELVQPLLDRMRLPLQQALENSGLSAQEIDVVEVVGGSTRVPAVKQTLTDFFQTELSYTLNQDEAVARGCALQCAILSPVFKVREFQVRDTNSYPIKFTWEPVKENPADCELTAFPRNNIVPSTKILTFYRRNPFDIEAYYEKPEELPDGIKPWIGRFTIKGVTPEADGELTTVKVKARLNIHGILTVDSAYTVEEVVEEVPVDSSAMDQDSPAADSEAQGGTPQPDQGESAPAATKKVKKLVRKHDLPVLSGTSTADNTLIQQLLQLEGEMSAADKLVLDTEHQKNALEEYVYDIRSKLETGYGPYIDPKVKTQFLSQLTDTEDWLYGEGDNVTKSVYAEKLAELKLVGQPVMERFQEYESIPRAANQLRDTTQQFLASASSHDDRFAHIPAEDKEKVMERAEGVQSWLEAALAKHESQPKYQPLAVTAQQIMDQRSELVRFATPIMSKPKPKPKPATPEPAAASPSASDNASEQASSTQGEKKDETKSTSEMDVD</sequence>
<accession>A0A9W8B6W1</accession>
<dbReference type="PRINTS" id="PR00301">
    <property type="entry name" value="HEATSHOCK70"/>
</dbReference>
<evidence type="ECO:0000256" key="5">
    <source>
        <dbReference type="ARBA" id="ARBA00023016"/>
    </source>
</evidence>
<keyword evidence="3" id="KW-0547">Nucleotide-binding</keyword>
<dbReference type="Pfam" id="PF00012">
    <property type="entry name" value="HSP70"/>
    <property type="match status" value="1"/>
</dbReference>
<dbReference type="FunFam" id="3.30.420.40:FF:000171">
    <property type="entry name" value="Heat shock 70 kDa protein 4"/>
    <property type="match status" value="2"/>
</dbReference>
<keyword evidence="5" id="KW-0346">Stress response</keyword>
<dbReference type="FunFam" id="3.30.30.30:FF:000002">
    <property type="entry name" value="Heat shock 70 kDa protein 4"/>
    <property type="match status" value="1"/>
</dbReference>
<dbReference type="Gene3D" id="3.30.30.30">
    <property type="match status" value="1"/>
</dbReference>
<keyword evidence="8" id="KW-1185">Reference proteome</keyword>
<evidence type="ECO:0000256" key="3">
    <source>
        <dbReference type="ARBA" id="ARBA00022741"/>
    </source>
</evidence>
<feature type="region of interest" description="Disordered" evidence="6">
    <location>
        <begin position="505"/>
        <end position="541"/>
    </location>
</feature>
<dbReference type="SUPFAM" id="SSF53067">
    <property type="entry name" value="Actin-like ATPase domain"/>
    <property type="match status" value="2"/>
</dbReference>
<dbReference type="AlphaFoldDB" id="A0A9W8B6W1"/>
<feature type="compositionally biased region" description="Low complexity" evidence="6">
    <location>
        <begin position="764"/>
        <end position="773"/>
    </location>
</feature>
<dbReference type="SUPFAM" id="SSF100934">
    <property type="entry name" value="Heat shock protein 70kD (HSP70), C-terminal subdomain"/>
    <property type="match status" value="2"/>
</dbReference>
<dbReference type="Gene3D" id="2.60.34.10">
    <property type="entry name" value="Substrate Binding Domain Of DNAk, Chain A, domain 1"/>
    <property type="match status" value="1"/>
</dbReference>
<dbReference type="InterPro" id="IPR013126">
    <property type="entry name" value="Hsp_70_fam"/>
</dbReference>
<name>A0A9W8B6W1_9FUNG</name>
<dbReference type="InterPro" id="IPR018181">
    <property type="entry name" value="Heat_shock_70_CS"/>
</dbReference>
<evidence type="ECO:0000313" key="8">
    <source>
        <dbReference type="Proteomes" id="UP001151582"/>
    </source>
</evidence>
<feature type="compositionally biased region" description="Polar residues" evidence="6">
    <location>
        <begin position="774"/>
        <end position="784"/>
    </location>
</feature>
<keyword evidence="4" id="KW-0067">ATP-binding</keyword>
<feature type="region of interest" description="Disordered" evidence="6">
    <location>
        <begin position="744"/>
        <end position="800"/>
    </location>
</feature>
<dbReference type="Proteomes" id="UP001151582">
    <property type="component" value="Unassembled WGS sequence"/>
</dbReference>
<dbReference type="GO" id="GO:0005524">
    <property type="term" value="F:ATP binding"/>
    <property type="evidence" value="ECO:0007669"/>
    <property type="project" value="UniProtKB-KW"/>
</dbReference>
<organism evidence="7 8">
    <name type="scientific">Dimargaris verticillata</name>
    <dbReference type="NCBI Taxonomy" id="2761393"/>
    <lineage>
        <taxon>Eukaryota</taxon>
        <taxon>Fungi</taxon>
        <taxon>Fungi incertae sedis</taxon>
        <taxon>Zoopagomycota</taxon>
        <taxon>Kickxellomycotina</taxon>
        <taxon>Dimargaritomycetes</taxon>
        <taxon>Dimargaritales</taxon>
        <taxon>Dimargaritaceae</taxon>
        <taxon>Dimargaris</taxon>
    </lineage>
</organism>
<keyword evidence="2" id="KW-0963">Cytoplasm</keyword>
<dbReference type="EMBL" id="JANBQB010000320">
    <property type="protein sequence ID" value="KAJ1977792.1"/>
    <property type="molecule type" value="Genomic_DNA"/>
</dbReference>
<comment type="subcellular location">
    <subcellularLocation>
        <location evidence="1">Cytoplasm</location>
    </subcellularLocation>
</comment>
<dbReference type="Gene3D" id="3.30.420.40">
    <property type="match status" value="2"/>
</dbReference>
<dbReference type="InterPro" id="IPR043129">
    <property type="entry name" value="ATPase_NBD"/>
</dbReference>
<evidence type="ECO:0000256" key="4">
    <source>
        <dbReference type="ARBA" id="ARBA00022840"/>
    </source>
</evidence>
<dbReference type="InterPro" id="IPR029048">
    <property type="entry name" value="HSP70_C_sf"/>
</dbReference>